<dbReference type="Gene3D" id="2.30.29.30">
    <property type="entry name" value="Pleckstrin-homology domain (PH domain)/Phosphotyrosine-binding domain (PTB)"/>
    <property type="match status" value="1"/>
</dbReference>
<dbReference type="Pfam" id="PF00620">
    <property type="entry name" value="RhoGAP"/>
    <property type="match status" value="1"/>
</dbReference>
<dbReference type="SUPFAM" id="SSF48350">
    <property type="entry name" value="GTPase activation domain, GAP"/>
    <property type="match status" value="1"/>
</dbReference>
<comment type="caution">
    <text evidence="5">The sequence shown here is derived from an EMBL/GenBank/DDBJ whole genome shotgun (WGS) entry which is preliminary data.</text>
</comment>
<feature type="compositionally biased region" description="Low complexity" evidence="2">
    <location>
        <begin position="589"/>
        <end position="599"/>
    </location>
</feature>
<feature type="domain" description="Rho-GAP" evidence="4">
    <location>
        <begin position="266"/>
        <end position="460"/>
    </location>
</feature>
<keyword evidence="6" id="KW-1185">Reference proteome</keyword>
<dbReference type="SMART" id="SM00324">
    <property type="entry name" value="RhoGAP"/>
    <property type="match status" value="1"/>
</dbReference>
<dbReference type="SUPFAM" id="SSF50729">
    <property type="entry name" value="PH domain-like"/>
    <property type="match status" value="1"/>
</dbReference>
<feature type="compositionally biased region" description="Polar residues" evidence="2">
    <location>
        <begin position="199"/>
        <end position="229"/>
    </location>
</feature>
<dbReference type="Proteomes" id="UP001168972">
    <property type="component" value="Unassembled WGS sequence"/>
</dbReference>
<dbReference type="Pfam" id="PF15410">
    <property type="entry name" value="PH_9"/>
    <property type="match status" value="1"/>
</dbReference>
<protein>
    <recommendedName>
        <fullName evidence="7">Rho GTPase-activating protein 21</fullName>
    </recommendedName>
</protein>
<dbReference type="AlphaFoldDB" id="A0AA39FSX9"/>
<feature type="region of interest" description="Disordered" evidence="2">
    <location>
        <begin position="901"/>
        <end position="965"/>
    </location>
</feature>
<evidence type="ECO:0000313" key="5">
    <source>
        <dbReference type="EMBL" id="KAK0174890.1"/>
    </source>
</evidence>
<dbReference type="PROSITE" id="PS50238">
    <property type="entry name" value="RHOGAP"/>
    <property type="match status" value="1"/>
</dbReference>
<feature type="compositionally biased region" description="Low complexity" evidence="2">
    <location>
        <begin position="620"/>
        <end position="630"/>
    </location>
</feature>
<dbReference type="SMART" id="SM00233">
    <property type="entry name" value="PH"/>
    <property type="match status" value="1"/>
</dbReference>
<dbReference type="InterPro" id="IPR001605">
    <property type="entry name" value="PH_dom-spectrin-type"/>
</dbReference>
<dbReference type="InterPro" id="IPR000198">
    <property type="entry name" value="RhoGAP_dom"/>
</dbReference>
<organism evidence="5 6">
    <name type="scientific">Microctonus hyperodae</name>
    <name type="common">Parasitoid wasp</name>
    <dbReference type="NCBI Taxonomy" id="165561"/>
    <lineage>
        <taxon>Eukaryota</taxon>
        <taxon>Metazoa</taxon>
        <taxon>Ecdysozoa</taxon>
        <taxon>Arthropoda</taxon>
        <taxon>Hexapoda</taxon>
        <taxon>Insecta</taxon>
        <taxon>Pterygota</taxon>
        <taxon>Neoptera</taxon>
        <taxon>Endopterygota</taxon>
        <taxon>Hymenoptera</taxon>
        <taxon>Apocrita</taxon>
        <taxon>Ichneumonoidea</taxon>
        <taxon>Braconidae</taxon>
        <taxon>Euphorinae</taxon>
        <taxon>Microctonus</taxon>
    </lineage>
</organism>
<feature type="compositionally biased region" description="Basic residues" evidence="2">
    <location>
        <begin position="930"/>
        <end position="945"/>
    </location>
</feature>
<dbReference type="PANTHER" id="PTHR23175:SF23">
    <property type="entry name" value="PDZ DOMAIN-CONTAINING PROTEIN"/>
    <property type="match status" value="1"/>
</dbReference>
<feature type="compositionally biased region" description="Pro residues" evidence="2">
    <location>
        <begin position="907"/>
        <end position="921"/>
    </location>
</feature>
<evidence type="ECO:0000259" key="3">
    <source>
        <dbReference type="PROSITE" id="PS50003"/>
    </source>
</evidence>
<dbReference type="InterPro" id="IPR008936">
    <property type="entry name" value="Rho_GTPase_activation_prot"/>
</dbReference>
<feature type="compositionally biased region" description="Polar residues" evidence="2">
    <location>
        <begin position="146"/>
        <end position="158"/>
    </location>
</feature>
<feature type="region of interest" description="Disordered" evidence="2">
    <location>
        <begin position="522"/>
        <end position="552"/>
    </location>
</feature>
<dbReference type="InterPro" id="IPR011993">
    <property type="entry name" value="PH-like_dom_sf"/>
</dbReference>
<feature type="domain" description="PH" evidence="3">
    <location>
        <begin position="30"/>
        <end position="140"/>
    </location>
</feature>
<name>A0AA39FSX9_MICHY</name>
<dbReference type="EMBL" id="JAQQBR010000006">
    <property type="protein sequence ID" value="KAK0174890.1"/>
    <property type="molecule type" value="Genomic_DNA"/>
</dbReference>
<evidence type="ECO:0000256" key="1">
    <source>
        <dbReference type="ARBA" id="ARBA00022468"/>
    </source>
</evidence>
<proteinExistence type="predicted"/>
<dbReference type="Gene3D" id="1.10.555.10">
    <property type="entry name" value="Rho GTPase activation protein"/>
    <property type="match status" value="1"/>
</dbReference>
<evidence type="ECO:0008006" key="7">
    <source>
        <dbReference type="Google" id="ProtNLM"/>
    </source>
</evidence>
<evidence type="ECO:0000256" key="2">
    <source>
        <dbReference type="SAM" id="MobiDB-lite"/>
    </source>
</evidence>
<dbReference type="PANTHER" id="PTHR23175">
    <property type="entry name" value="PDZ DOMAIN-CONTAINING PROTEIN"/>
    <property type="match status" value="1"/>
</dbReference>
<dbReference type="PROSITE" id="PS50003">
    <property type="entry name" value="PH_DOMAIN"/>
    <property type="match status" value="1"/>
</dbReference>
<feature type="region of interest" description="Disordered" evidence="2">
    <location>
        <begin position="143"/>
        <end position="260"/>
    </location>
</feature>
<feature type="compositionally biased region" description="Polar residues" evidence="2">
    <location>
        <begin position="579"/>
        <end position="588"/>
    </location>
</feature>
<accession>A0AA39FSX9</accession>
<feature type="compositionally biased region" description="Basic residues" evidence="2">
    <location>
        <begin position="230"/>
        <end position="244"/>
    </location>
</feature>
<feature type="region of interest" description="Disordered" evidence="2">
    <location>
        <begin position="578"/>
        <end position="630"/>
    </location>
</feature>
<dbReference type="InterPro" id="IPR041681">
    <property type="entry name" value="PH_9"/>
</dbReference>
<dbReference type="GO" id="GO:0005096">
    <property type="term" value="F:GTPase activator activity"/>
    <property type="evidence" value="ECO:0007669"/>
    <property type="project" value="UniProtKB-KW"/>
</dbReference>
<dbReference type="InterPro" id="IPR001849">
    <property type="entry name" value="PH_domain"/>
</dbReference>
<evidence type="ECO:0000259" key="4">
    <source>
        <dbReference type="PROSITE" id="PS50238"/>
    </source>
</evidence>
<feature type="region of interest" description="Disordered" evidence="2">
    <location>
        <begin position="839"/>
        <end position="863"/>
    </location>
</feature>
<reference evidence="5" key="1">
    <citation type="journal article" date="2023" name="bioRxiv">
        <title>Scaffold-level genome assemblies of two parasitoid biocontrol wasps reveal the parthenogenesis mechanism and an associated novel virus.</title>
        <authorList>
            <person name="Inwood S."/>
            <person name="Skelly J."/>
            <person name="Guhlin J."/>
            <person name="Harrop T."/>
            <person name="Goldson S."/>
            <person name="Dearden P."/>
        </authorList>
    </citation>
    <scope>NUCLEOTIDE SEQUENCE</scope>
    <source>
        <strain evidence="5">Lincoln</strain>
        <tissue evidence="5">Whole body</tissue>
    </source>
</reference>
<evidence type="ECO:0000313" key="6">
    <source>
        <dbReference type="Proteomes" id="UP001168972"/>
    </source>
</evidence>
<dbReference type="PRINTS" id="PR00683">
    <property type="entry name" value="SPECTRINPH"/>
</dbReference>
<sequence>MHCVNFSNIAANTHGVVTLNAATTTKDIEPVVREGSIHVKFTVLDGKRSTDRSWKQVWGVLRGPILYFFKERHNQSPSATSDSDAVQNVDVRCSLVDVADDYTKRKHVLRVANPTAEVLLQTEDAASMALWLKALHKHVAAEKLSDSNSSTSKQQAVPQTPGPTTPISTVNISGSGAGVGGGQRLSPLPSHKGIRKLTSFRNRSPTGQSPVNKTRKPSQTVEQLPSPKSKTWKGRVAKQLRRMHGQAGSPSSPTAQLPPEGATFKVPLELCPMSSFSEFVPLIVEMCTSIVEARGLEVIGIYRVPGNTAAISQLTESVNKGFENINLQDPRWSDVNVISSLLKSFFRQLPDSLLTADLYPMFIDADKIEDPQRRMATIRKLLRDLPEHHFETLKCLMFHLKRVVDHSEVNKMEAKNLAIVFGPTLVRASGSRDNMVTMVTDMSHQCRIVESLLNNVDWFFCEEDLDDLSRLSVNLSLPADGSEVESNSNHNLLLNNIQKVEGMREMVSAKDIVSSIISAANRKIQRRRKGQEEQETEEHEEEKNKAKPDESLGVIRQSMALNERQCSVSEMVLMHENKNQPNNTNDQGTNTTIIPTNTNGSANGSPLNNSTLSNRSKYSNTSMQHQQQMQLLSNTSSLSLDSPRNESSTNSLDTVSLISTTSNDTKQSNEDVAIRTYAGLSATTQERIRRFEQETKAMLQRDQHRQRREAEKREEERRRIGMEWQLAKREMENDDILDGIVDTAVCSPYIVDRLTNINERIVDDNNGERHRSKSTTRLTPLSIAVQQQPTSRQKAQATNQLTNIIGEKINNGIIKKFKTDKEPSMESLALTRYGSLDSLHDVHTSPSPSHQTRGVPGDISDDGTQQLRVFGATYRPISTVLQVPIAPPRRHRSHNQINHPNVQQQQLPPPPPPPPPSPTPQPSSVQQYHPHLHHYHHHTNHHNHNQLRQSEGCVGQGSRQRPPRL</sequence>
<keyword evidence="1" id="KW-0343">GTPase activation</keyword>
<dbReference type="GO" id="GO:0007165">
    <property type="term" value="P:signal transduction"/>
    <property type="evidence" value="ECO:0007669"/>
    <property type="project" value="InterPro"/>
</dbReference>
<reference evidence="5" key="2">
    <citation type="submission" date="2023-03" db="EMBL/GenBank/DDBJ databases">
        <authorList>
            <person name="Inwood S.N."/>
            <person name="Skelly J.G."/>
            <person name="Guhlin J."/>
            <person name="Harrop T.W.R."/>
            <person name="Goldson S.G."/>
            <person name="Dearden P.K."/>
        </authorList>
    </citation>
    <scope>NUCLEOTIDE SEQUENCE</scope>
    <source>
        <strain evidence="5">Lincoln</strain>
        <tissue evidence="5">Whole body</tissue>
    </source>
</reference>
<dbReference type="GO" id="GO:0005543">
    <property type="term" value="F:phospholipid binding"/>
    <property type="evidence" value="ECO:0007669"/>
    <property type="project" value="InterPro"/>
</dbReference>
<gene>
    <name evidence="5" type="ORF">PV327_010605</name>
</gene>
<dbReference type="FunFam" id="1.10.555.10:FF:000058">
    <property type="entry name" value="GTPase-activating protein pac-1"/>
    <property type="match status" value="1"/>
</dbReference>
<feature type="compositionally biased region" description="Basic and acidic residues" evidence="2">
    <location>
        <begin position="541"/>
        <end position="550"/>
    </location>
</feature>
<feature type="compositionally biased region" description="Polar residues" evidence="2">
    <location>
        <begin position="600"/>
        <end position="619"/>
    </location>
</feature>